<keyword evidence="1" id="KW-0812">Transmembrane</keyword>
<name>A0A495XPH5_9PSEU</name>
<dbReference type="EMBL" id="RBXR01000001">
    <property type="protein sequence ID" value="RKT74363.1"/>
    <property type="molecule type" value="Genomic_DNA"/>
</dbReference>
<dbReference type="Proteomes" id="UP000272729">
    <property type="component" value="Unassembled WGS sequence"/>
</dbReference>
<feature type="transmembrane region" description="Helical" evidence="1">
    <location>
        <begin position="118"/>
        <end position="142"/>
    </location>
</feature>
<evidence type="ECO:0000313" key="3">
    <source>
        <dbReference type="Proteomes" id="UP000272729"/>
    </source>
</evidence>
<proteinExistence type="predicted"/>
<organism evidence="2 3">
    <name type="scientific">Saccharothrix variisporea</name>
    <dbReference type="NCBI Taxonomy" id="543527"/>
    <lineage>
        <taxon>Bacteria</taxon>
        <taxon>Bacillati</taxon>
        <taxon>Actinomycetota</taxon>
        <taxon>Actinomycetes</taxon>
        <taxon>Pseudonocardiales</taxon>
        <taxon>Pseudonocardiaceae</taxon>
        <taxon>Saccharothrix</taxon>
    </lineage>
</organism>
<keyword evidence="1" id="KW-1133">Transmembrane helix</keyword>
<keyword evidence="3" id="KW-1185">Reference proteome</keyword>
<keyword evidence="1" id="KW-0472">Membrane</keyword>
<sequence length="259" mass="27580">MSGQSVKPRPVPVADGGPRGDAAVAGAFEALSVVFPEACAKLSELHLQAQCQLLAAASWLCVNDIEQDLLIAQRALAAKYHEGDKTIGKLLDERVRSASRWVADHAHTRATRHYVRGLLQAAGLSYAVLLAVGTLVTLLWSAVFGSAFGDGLTAVHHVLVAASGGVGGAVVSILARSTHGIAEADDSSLVRAARIRVSLGWWFGAVVVFLVEGRVIHFVYPPENVSGVTLWLFWGAVGFVAGFNERWVRRLISQGPDKK</sequence>
<reference evidence="2 3" key="1">
    <citation type="submission" date="2018-10" db="EMBL/GenBank/DDBJ databases">
        <title>Sequencing the genomes of 1000 actinobacteria strains.</title>
        <authorList>
            <person name="Klenk H.-P."/>
        </authorList>
    </citation>
    <scope>NUCLEOTIDE SEQUENCE [LARGE SCALE GENOMIC DNA]</scope>
    <source>
        <strain evidence="2 3">DSM 43911</strain>
    </source>
</reference>
<accession>A0A495XPH5</accession>
<dbReference type="AlphaFoldDB" id="A0A495XPH5"/>
<feature type="transmembrane region" description="Helical" evidence="1">
    <location>
        <begin position="199"/>
        <end position="219"/>
    </location>
</feature>
<feature type="transmembrane region" description="Helical" evidence="1">
    <location>
        <begin position="154"/>
        <end position="178"/>
    </location>
</feature>
<evidence type="ECO:0000256" key="1">
    <source>
        <dbReference type="SAM" id="Phobius"/>
    </source>
</evidence>
<comment type="caution">
    <text evidence="2">The sequence shown here is derived from an EMBL/GenBank/DDBJ whole genome shotgun (WGS) entry which is preliminary data.</text>
</comment>
<gene>
    <name evidence="2" type="ORF">DFJ66_7708</name>
</gene>
<feature type="transmembrane region" description="Helical" evidence="1">
    <location>
        <begin position="225"/>
        <end position="243"/>
    </location>
</feature>
<protein>
    <submittedName>
        <fullName evidence="2">Uncharacterized protein</fullName>
    </submittedName>
</protein>
<evidence type="ECO:0000313" key="2">
    <source>
        <dbReference type="EMBL" id="RKT74363.1"/>
    </source>
</evidence>